<feature type="non-terminal residue" evidence="6">
    <location>
        <position position="542"/>
    </location>
</feature>
<dbReference type="OrthoDB" id="2270193at2759"/>
<dbReference type="PANTHER" id="PTHR14140">
    <property type="entry name" value="E3 UBIQUITIN-PROTEIN LIGASE UHRF-RELATED"/>
    <property type="match status" value="1"/>
</dbReference>
<proteinExistence type="predicted"/>
<feature type="region of interest" description="Disordered" evidence="3">
    <location>
        <begin position="28"/>
        <end position="61"/>
    </location>
</feature>
<feature type="compositionally biased region" description="Polar residues" evidence="3">
    <location>
        <begin position="115"/>
        <end position="124"/>
    </location>
</feature>
<feature type="region of interest" description="Disordered" evidence="3">
    <location>
        <begin position="74"/>
        <end position="124"/>
    </location>
</feature>
<dbReference type="InterPro" id="IPR045134">
    <property type="entry name" value="UHRF1/2-like"/>
</dbReference>
<dbReference type="AlphaFoldDB" id="A0A061HHI4"/>
<dbReference type="GO" id="GO:0044027">
    <property type="term" value="P:negative regulation of gene expression via chromosomal CpG island methylation"/>
    <property type="evidence" value="ECO:0007669"/>
    <property type="project" value="TreeGrafter"/>
</dbReference>
<feature type="compositionally biased region" description="Basic and acidic residues" evidence="3">
    <location>
        <begin position="84"/>
        <end position="113"/>
    </location>
</feature>
<evidence type="ECO:0000256" key="2">
    <source>
        <dbReference type="PROSITE-ProRule" id="PRU00358"/>
    </source>
</evidence>
<dbReference type="InterPro" id="IPR036987">
    <property type="entry name" value="SRA-YDG_sf"/>
</dbReference>
<dbReference type="InterPro" id="IPR003105">
    <property type="entry name" value="SRA_YDG"/>
</dbReference>
<evidence type="ECO:0000313" key="5">
    <source>
        <dbReference type="EMBL" id="EPQ64214.1"/>
    </source>
</evidence>
<feature type="domain" description="YDG" evidence="4">
    <location>
        <begin position="370"/>
        <end position="513"/>
    </location>
</feature>
<accession>A0A061HHI4</accession>
<protein>
    <submittedName>
        <fullName evidence="6">BgtA-20258</fullName>
    </submittedName>
</protein>
<reference evidence="7" key="1">
    <citation type="journal article" date="2013" name="Nat. Genet.">
        <title>The wheat powdery mildew genome shows the unique evolution of an obligate biotroph.</title>
        <authorList>
            <person name="Wicker T."/>
            <person name="Oberhaensli S."/>
            <person name="Parlange F."/>
            <person name="Buchmann J.P."/>
            <person name="Shatalina M."/>
            <person name="Roffler S."/>
            <person name="Ben-David R."/>
            <person name="Dolezel J."/>
            <person name="Simkova H."/>
            <person name="Schulze-Lefert P."/>
            <person name="Spanu P.D."/>
            <person name="Bruggmann R."/>
            <person name="Amselem J."/>
            <person name="Quesneville H."/>
            <person name="Ver Loren van Themaat E."/>
            <person name="Paape T."/>
            <person name="Shimizu K.K."/>
            <person name="Keller B."/>
        </authorList>
    </citation>
    <scope>NUCLEOTIDE SEQUENCE [LARGE SCALE GENOMIC DNA]</scope>
    <source>
        <strain evidence="7">96224</strain>
    </source>
</reference>
<dbReference type="GO" id="GO:0016567">
    <property type="term" value="P:protein ubiquitination"/>
    <property type="evidence" value="ECO:0007669"/>
    <property type="project" value="TreeGrafter"/>
</dbReference>
<sequence length="542" mass="61262">MSLRELIEPLFEQRDRKLAASRLASCKYTVAPHSASPTTTSPSPIPSTDKANNQGESANHEQYRLKTSQSLNGIDAGASQSQNQDEHGVPDNTRNTELRSHENSQKAEYDLPQKIKQTQGTLSPTSSLELIFARRLANSLQSQNKFSDLTGRKRKRTEQDDVPITSRASSSVPSKVSNTNNPVASTSNQKNSSHAILNTPRTSWSKSKALVVEERIVDTSMTSEWYKNINMKEKYKRSDEVTVSHIKDIISNCIESYYQGYNPSFSELRTQIHNMELWTPEWIKGVLLRKTGILENKGLVRIIEGPDADIFPWDIRDDAKALWMRWIVGDTDGSLLRGIVNVKRKFDNNHPGTSRTVDNTYTWKRAWEVIGNNGLTNGQWWPLRVCTIRDGAHGDLEAGISGKLGEQNIEGAYSIVLADGGYEDQDSLNTIQYCSTRSKDSQPTRGTQMLNKSWHAGHPIRVLRAAPKTAATKKMNKYLPKKGIRYDGLYRIKDMEILDSETAFMRYSLQRIPGQHAVRWEGELARPTPQELREFMLLQLIV</sequence>
<evidence type="ECO:0000256" key="3">
    <source>
        <dbReference type="SAM" id="MobiDB-lite"/>
    </source>
</evidence>
<comment type="subcellular location">
    <subcellularLocation>
        <location evidence="2">Nucleus</location>
    </subcellularLocation>
</comment>
<dbReference type="SMART" id="SM00466">
    <property type="entry name" value="SRA"/>
    <property type="match status" value="1"/>
</dbReference>
<reference evidence="6" key="3">
    <citation type="submission" date="2018-07" db="EMBL/GenBank/DDBJ databases">
        <authorList>
            <person name="Quirk P.G."/>
            <person name="Krulwich T.A."/>
        </authorList>
    </citation>
    <scope>NUCLEOTIDE SEQUENCE</scope>
    <source>
        <strain evidence="6">96224</strain>
    </source>
</reference>
<dbReference type="PANTHER" id="PTHR14140:SF27">
    <property type="entry name" value="OS04G0289800 PROTEIN"/>
    <property type="match status" value="1"/>
</dbReference>
<keyword evidence="1 2" id="KW-0539">Nucleus</keyword>
<dbReference type="Pfam" id="PF02182">
    <property type="entry name" value="SAD_SRA"/>
    <property type="match status" value="1"/>
</dbReference>
<dbReference type="EMBL" id="UIGY01000104">
    <property type="protein sequence ID" value="SUZ10947.1"/>
    <property type="molecule type" value="Genomic_DNA"/>
</dbReference>
<dbReference type="SUPFAM" id="SSF88697">
    <property type="entry name" value="PUA domain-like"/>
    <property type="match status" value="1"/>
</dbReference>
<evidence type="ECO:0000313" key="7">
    <source>
        <dbReference type="Proteomes" id="UP000053110"/>
    </source>
</evidence>
<evidence type="ECO:0000256" key="1">
    <source>
        <dbReference type="ARBA" id="ARBA00023242"/>
    </source>
</evidence>
<gene>
    <name evidence="5" type="ORF">BGT96224_A20258</name>
    <name evidence="6" type="ORF">BGT96224V2_LOCUS4130</name>
</gene>
<dbReference type="GO" id="GO:0005634">
    <property type="term" value="C:nucleus"/>
    <property type="evidence" value="ECO:0007669"/>
    <property type="project" value="UniProtKB-SubCell"/>
</dbReference>
<feature type="compositionally biased region" description="Low complexity" evidence="3">
    <location>
        <begin position="29"/>
        <end position="48"/>
    </location>
</feature>
<organism evidence="6">
    <name type="scientific">Blumeria graminis f. sp. tritici 96224</name>
    <dbReference type="NCBI Taxonomy" id="1268274"/>
    <lineage>
        <taxon>Eukaryota</taxon>
        <taxon>Fungi</taxon>
        <taxon>Dikarya</taxon>
        <taxon>Ascomycota</taxon>
        <taxon>Pezizomycotina</taxon>
        <taxon>Leotiomycetes</taxon>
        <taxon>Erysiphales</taxon>
        <taxon>Erysiphaceae</taxon>
        <taxon>Blumeria</taxon>
    </lineage>
</organism>
<dbReference type="GO" id="GO:0061630">
    <property type="term" value="F:ubiquitin protein ligase activity"/>
    <property type="evidence" value="ECO:0007669"/>
    <property type="project" value="TreeGrafter"/>
</dbReference>
<evidence type="ECO:0000259" key="4">
    <source>
        <dbReference type="PROSITE" id="PS51015"/>
    </source>
</evidence>
<dbReference type="PROSITE" id="PS51015">
    <property type="entry name" value="YDG"/>
    <property type="match status" value="1"/>
</dbReference>
<feature type="region of interest" description="Disordered" evidence="3">
    <location>
        <begin position="144"/>
        <end position="197"/>
    </location>
</feature>
<dbReference type="EMBL" id="KE375077">
    <property type="protein sequence ID" value="EPQ64214.1"/>
    <property type="molecule type" value="Genomic_DNA"/>
</dbReference>
<reference evidence="5" key="2">
    <citation type="submission" date="2013-01" db="EMBL/GenBank/DDBJ databases">
        <title>The wheat powdery mildew genome reveals unique evolution of an obligate biotroph.</title>
        <authorList>
            <person name="Oberhaensli S."/>
            <person name="Wicker T."/>
            <person name="Keller B."/>
        </authorList>
    </citation>
    <scope>NUCLEOTIDE SEQUENCE</scope>
    <source>
        <strain evidence="5">96224</strain>
    </source>
</reference>
<name>A0A061HHI4_BLUGR</name>
<dbReference type="HOGENOM" id="CLU_502457_0_0_1"/>
<dbReference type="InterPro" id="IPR015947">
    <property type="entry name" value="PUA-like_sf"/>
</dbReference>
<dbReference type="Proteomes" id="UP000053110">
    <property type="component" value="Unassembled WGS sequence"/>
</dbReference>
<evidence type="ECO:0000313" key="6">
    <source>
        <dbReference type="EMBL" id="SUZ10947.1"/>
    </source>
</evidence>
<feature type="compositionally biased region" description="Low complexity" evidence="3">
    <location>
        <begin position="169"/>
        <end position="183"/>
    </location>
</feature>
<dbReference type="Gene3D" id="2.30.280.10">
    <property type="entry name" value="SRA-YDG"/>
    <property type="match status" value="1"/>
</dbReference>
<feature type="compositionally biased region" description="Polar residues" evidence="3">
    <location>
        <begin position="74"/>
        <end position="83"/>
    </location>
</feature>
<feature type="compositionally biased region" description="Polar residues" evidence="3">
    <location>
        <begin position="184"/>
        <end position="197"/>
    </location>
</feature>